<dbReference type="EMBL" id="SMGD01000011">
    <property type="protein sequence ID" value="TCK59028.1"/>
    <property type="molecule type" value="Genomic_DNA"/>
</dbReference>
<dbReference type="Proteomes" id="UP000295565">
    <property type="component" value="Unassembled WGS sequence"/>
</dbReference>
<name>A0A4R1K4H5_9GAMM</name>
<dbReference type="AlphaFoldDB" id="A0A4R1K4H5"/>
<gene>
    <name evidence="1" type="ORF">EV690_1192</name>
</gene>
<evidence type="ECO:0000313" key="2">
    <source>
        <dbReference type="Proteomes" id="UP000295565"/>
    </source>
</evidence>
<keyword evidence="2" id="KW-1185">Reference proteome</keyword>
<dbReference type="RefSeq" id="WP_131911958.1">
    <property type="nucleotide sequence ID" value="NZ_OU594967.1"/>
</dbReference>
<organism evidence="1 2">
    <name type="scientific">Celerinatantimonas diazotrophica</name>
    <dbReference type="NCBI Taxonomy" id="412034"/>
    <lineage>
        <taxon>Bacteria</taxon>
        <taxon>Pseudomonadati</taxon>
        <taxon>Pseudomonadota</taxon>
        <taxon>Gammaproteobacteria</taxon>
        <taxon>Celerinatantimonadaceae</taxon>
        <taxon>Celerinatantimonas</taxon>
    </lineage>
</organism>
<protein>
    <submittedName>
        <fullName evidence="1">Uncharacterized protein</fullName>
    </submittedName>
</protein>
<evidence type="ECO:0000313" key="1">
    <source>
        <dbReference type="EMBL" id="TCK59028.1"/>
    </source>
</evidence>
<reference evidence="1 2" key="1">
    <citation type="submission" date="2019-03" db="EMBL/GenBank/DDBJ databases">
        <title>Genomic Encyclopedia of Type Strains, Phase IV (KMG-IV): sequencing the most valuable type-strain genomes for metagenomic binning, comparative biology and taxonomic classification.</title>
        <authorList>
            <person name="Goeker M."/>
        </authorList>
    </citation>
    <scope>NUCLEOTIDE SEQUENCE [LARGE SCALE GENOMIC DNA]</scope>
    <source>
        <strain evidence="1 2">DSM 18577</strain>
    </source>
</reference>
<comment type="caution">
    <text evidence="1">The sequence shown here is derived from an EMBL/GenBank/DDBJ whole genome shotgun (WGS) entry which is preliminary data.</text>
</comment>
<proteinExistence type="predicted"/>
<sequence>MDVIILKCRREINDTQFIISDSEIARSIGISAPAYSRDYQDSVSHVIEGLKQTATNALLNIEIVCGDIRKQYRMSVKSQEF</sequence>
<accession>A0A4R1K4H5</accession>